<dbReference type="SUPFAM" id="SSF52540">
    <property type="entry name" value="P-loop containing nucleoside triphosphate hydrolases"/>
    <property type="match status" value="1"/>
</dbReference>
<organism evidence="1 2">
    <name type="scientific">Aquincola tertiaricarbonis</name>
    <dbReference type="NCBI Taxonomy" id="391953"/>
    <lineage>
        <taxon>Bacteria</taxon>
        <taxon>Pseudomonadati</taxon>
        <taxon>Pseudomonadota</taxon>
        <taxon>Betaproteobacteria</taxon>
        <taxon>Burkholderiales</taxon>
        <taxon>Sphaerotilaceae</taxon>
        <taxon>Aquincola</taxon>
    </lineage>
</organism>
<accession>A0ABY4SH29</accession>
<dbReference type="GO" id="GO:0005524">
    <property type="term" value="F:ATP binding"/>
    <property type="evidence" value="ECO:0007669"/>
    <property type="project" value="UniProtKB-KW"/>
</dbReference>
<dbReference type="InterPro" id="IPR027417">
    <property type="entry name" value="P-loop_NTPase"/>
</dbReference>
<dbReference type="EMBL" id="CP097636">
    <property type="protein sequence ID" value="URI11432.1"/>
    <property type="molecule type" value="Genomic_DNA"/>
</dbReference>
<dbReference type="Gene3D" id="3.40.50.300">
    <property type="entry name" value="P-loop containing nucleotide triphosphate hydrolases"/>
    <property type="match status" value="1"/>
</dbReference>
<dbReference type="RefSeq" id="WP_250199627.1">
    <property type="nucleotide sequence ID" value="NZ_CP097636.1"/>
</dbReference>
<evidence type="ECO:0000313" key="2">
    <source>
        <dbReference type="Proteomes" id="UP001056201"/>
    </source>
</evidence>
<reference evidence="1" key="1">
    <citation type="submission" date="2022-05" db="EMBL/GenBank/DDBJ databases">
        <title>An RpoN-dependent PEP-CTERM gene is involved in floc formation of an Aquincola tertiaricarbonis strain.</title>
        <authorList>
            <person name="Qiu D."/>
            <person name="Xia M."/>
        </authorList>
    </citation>
    <scope>NUCLEOTIDE SEQUENCE</scope>
    <source>
        <strain evidence="1">RN12</strain>
    </source>
</reference>
<gene>
    <name evidence="1" type="ORF">MW290_21040</name>
</gene>
<protein>
    <submittedName>
        <fullName evidence="1">ATP-binding protein</fullName>
    </submittedName>
</protein>
<keyword evidence="1" id="KW-0067">ATP-binding</keyword>
<dbReference type="Proteomes" id="UP001056201">
    <property type="component" value="Chromosome 2"/>
</dbReference>
<sequence>MDFNVTRDQLHPRWLTPPRCKVHLVCGAPGSGKSTHVATHRQPGDTVIDVDEILAELAGLPLYVGDKAQWLGAAIDERNRRLQALAAQPADHVAWFIVGAADPAACQWWAVKLRTRSIVVIHTPRRECLARIAADPRRAHCQAEHIAAVNYWFDARERAWSAAQQRAERDSRRSDW</sequence>
<name>A0ABY4SH29_AQUTE</name>
<proteinExistence type="predicted"/>
<evidence type="ECO:0000313" key="1">
    <source>
        <dbReference type="EMBL" id="URI11432.1"/>
    </source>
</evidence>
<dbReference type="Pfam" id="PF13671">
    <property type="entry name" value="AAA_33"/>
    <property type="match status" value="1"/>
</dbReference>
<keyword evidence="1" id="KW-0547">Nucleotide-binding</keyword>
<keyword evidence="2" id="KW-1185">Reference proteome</keyword>